<protein>
    <submittedName>
        <fullName evidence="1">Uncharacterized protein</fullName>
    </submittedName>
</protein>
<sequence>MLEPLDVKEWIYLRRELSLASVADSLPGQPGHLSSSATDWHIDLICVILDSVRSIDRSDRPQYLTGGSRYLDT</sequence>
<proteinExistence type="predicted"/>
<evidence type="ECO:0000313" key="2">
    <source>
        <dbReference type="Proteomes" id="UP000265520"/>
    </source>
</evidence>
<evidence type="ECO:0000313" key="1">
    <source>
        <dbReference type="EMBL" id="MCI30455.1"/>
    </source>
</evidence>
<comment type="caution">
    <text evidence="1">The sequence shown here is derived from an EMBL/GenBank/DDBJ whole genome shotgun (WGS) entry which is preliminary data.</text>
</comment>
<accession>A0A392R4H7</accession>
<reference evidence="1 2" key="1">
    <citation type="journal article" date="2018" name="Front. Plant Sci.">
        <title>Red Clover (Trifolium pratense) and Zigzag Clover (T. medium) - A Picture of Genomic Similarities and Differences.</title>
        <authorList>
            <person name="Dluhosova J."/>
            <person name="Istvanek J."/>
            <person name="Nedelnik J."/>
            <person name="Repkova J."/>
        </authorList>
    </citation>
    <scope>NUCLEOTIDE SEQUENCE [LARGE SCALE GENOMIC DNA]</scope>
    <source>
        <strain evidence="2">cv. 10/8</strain>
        <tissue evidence="1">Leaf</tissue>
    </source>
</reference>
<feature type="non-terminal residue" evidence="1">
    <location>
        <position position="73"/>
    </location>
</feature>
<organism evidence="1 2">
    <name type="scientific">Trifolium medium</name>
    <dbReference type="NCBI Taxonomy" id="97028"/>
    <lineage>
        <taxon>Eukaryota</taxon>
        <taxon>Viridiplantae</taxon>
        <taxon>Streptophyta</taxon>
        <taxon>Embryophyta</taxon>
        <taxon>Tracheophyta</taxon>
        <taxon>Spermatophyta</taxon>
        <taxon>Magnoliopsida</taxon>
        <taxon>eudicotyledons</taxon>
        <taxon>Gunneridae</taxon>
        <taxon>Pentapetalae</taxon>
        <taxon>rosids</taxon>
        <taxon>fabids</taxon>
        <taxon>Fabales</taxon>
        <taxon>Fabaceae</taxon>
        <taxon>Papilionoideae</taxon>
        <taxon>50 kb inversion clade</taxon>
        <taxon>NPAAA clade</taxon>
        <taxon>Hologalegina</taxon>
        <taxon>IRL clade</taxon>
        <taxon>Trifolieae</taxon>
        <taxon>Trifolium</taxon>
    </lineage>
</organism>
<dbReference type="EMBL" id="LXQA010179761">
    <property type="protein sequence ID" value="MCI30455.1"/>
    <property type="molecule type" value="Genomic_DNA"/>
</dbReference>
<keyword evidence="2" id="KW-1185">Reference proteome</keyword>
<name>A0A392R4H7_9FABA</name>
<dbReference type="AlphaFoldDB" id="A0A392R4H7"/>
<dbReference type="Proteomes" id="UP000265520">
    <property type="component" value="Unassembled WGS sequence"/>
</dbReference>